<dbReference type="GO" id="GO:0005634">
    <property type="term" value="C:nucleus"/>
    <property type="evidence" value="ECO:0007669"/>
    <property type="project" value="TreeGrafter"/>
</dbReference>
<dbReference type="SMART" id="SM00477">
    <property type="entry name" value="NUC"/>
    <property type="match status" value="1"/>
</dbReference>
<keyword evidence="11" id="KW-0496">Mitochondrion</keyword>
<dbReference type="InterPro" id="IPR044929">
    <property type="entry name" value="DNA/RNA_non-sp_Endonuclease_sf"/>
</dbReference>
<dbReference type="Ensembl" id="ENSEBUT00000016208.1">
    <property type="protein sequence ID" value="ENSEBUP00000015631.1"/>
    <property type="gene ID" value="ENSEBUG00000009844.1"/>
</dbReference>
<feature type="domain" description="DNA/RNA non-specific endonuclease/pyrophosphatase/phosphodiesterase" evidence="19">
    <location>
        <begin position="90"/>
        <end position="298"/>
    </location>
</feature>
<evidence type="ECO:0000256" key="11">
    <source>
        <dbReference type="ARBA" id="ARBA00023128"/>
    </source>
</evidence>
<dbReference type="AlphaFoldDB" id="A0A8C4QHZ8"/>
<proteinExistence type="inferred from homology"/>
<evidence type="ECO:0000256" key="1">
    <source>
        <dbReference type="ARBA" id="ARBA00001968"/>
    </source>
</evidence>
<evidence type="ECO:0000256" key="10">
    <source>
        <dbReference type="ARBA" id="ARBA00022946"/>
    </source>
</evidence>
<dbReference type="GO" id="GO:0005743">
    <property type="term" value="C:mitochondrial inner membrane"/>
    <property type="evidence" value="ECO:0007669"/>
    <property type="project" value="UniProtKB-SubCell"/>
</dbReference>
<dbReference type="Gene3D" id="6.10.250.1250">
    <property type="match status" value="1"/>
</dbReference>
<evidence type="ECO:0000256" key="15">
    <source>
        <dbReference type="ARBA" id="ARBA00081050"/>
    </source>
</evidence>
<keyword evidence="10" id="KW-0809">Transit peptide</keyword>
<evidence type="ECO:0000256" key="8">
    <source>
        <dbReference type="ARBA" id="ARBA00022792"/>
    </source>
</evidence>
<dbReference type="Gene3D" id="3.40.570.10">
    <property type="entry name" value="Extracellular Endonuclease, subunit A"/>
    <property type="match status" value="1"/>
</dbReference>
<evidence type="ECO:0000256" key="4">
    <source>
        <dbReference type="ARBA" id="ARBA00011738"/>
    </source>
</evidence>
<feature type="domain" description="ENPP1-3/EXOG-like endonuclease/phosphodiesterase" evidence="18">
    <location>
        <begin position="91"/>
        <end position="298"/>
    </location>
</feature>
<keyword evidence="9" id="KW-0378">Hydrolase</keyword>
<dbReference type="InterPro" id="IPR044925">
    <property type="entry name" value="His-Me_finger_sf"/>
</dbReference>
<evidence type="ECO:0000256" key="17">
    <source>
        <dbReference type="PIRSR" id="PIRSR640255-2"/>
    </source>
</evidence>
<comment type="function">
    <text evidence="13">Endo/exonuclease with nicking activity towards supercoiled DNA, a preference for single-stranded DNA and 5'-3' exonuclease activity.</text>
</comment>
<keyword evidence="21" id="KW-1185">Reference proteome</keyword>
<evidence type="ECO:0000256" key="3">
    <source>
        <dbReference type="ARBA" id="ARBA00010052"/>
    </source>
</evidence>
<comment type="cofactor">
    <cofactor evidence="1">
        <name>a divalent metal cation</name>
        <dbReference type="ChEBI" id="CHEBI:60240"/>
    </cofactor>
</comment>
<keyword evidence="8" id="KW-0999">Mitochondrion inner membrane</keyword>
<dbReference type="GO" id="GO:0008409">
    <property type="term" value="F:5'-3' exonuclease activity"/>
    <property type="evidence" value="ECO:0007669"/>
    <property type="project" value="TreeGrafter"/>
</dbReference>
<evidence type="ECO:0000256" key="7">
    <source>
        <dbReference type="ARBA" id="ARBA00022759"/>
    </source>
</evidence>
<evidence type="ECO:0000256" key="13">
    <source>
        <dbReference type="ARBA" id="ARBA00053281"/>
    </source>
</evidence>
<dbReference type="GO" id="GO:0003676">
    <property type="term" value="F:nucleic acid binding"/>
    <property type="evidence" value="ECO:0007669"/>
    <property type="project" value="InterPro"/>
</dbReference>
<evidence type="ECO:0000313" key="20">
    <source>
        <dbReference type="Ensembl" id="ENSEBUP00000015646.1"/>
    </source>
</evidence>
<dbReference type="Proteomes" id="UP000694388">
    <property type="component" value="Unplaced"/>
</dbReference>
<dbReference type="OMA" id="TCKLMGF"/>
<feature type="binding site" evidence="17">
    <location>
        <position position="185"/>
    </location>
    <ligand>
        <name>Mg(2+)</name>
        <dbReference type="ChEBI" id="CHEBI:18420"/>
        <note>catalytic</note>
    </ligand>
</feature>
<dbReference type="SMART" id="SM00892">
    <property type="entry name" value="Endonuclease_NS"/>
    <property type="match status" value="1"/>
</dbReference>
<evidence type="ECO:0000313" key="21">
    <source>
        <dbReference type="Proteomes" id="UP000694388"/>
    </source>
</evidence>
<dbReference type="FunFam" id="3.40.570.10:FF:000003">
    <property type="entry name" value="Nuclease EXOG, mitochondrial"/>
    <property type="match status" value="1"/>
</dbReference>
<comment type="subcellular location">
    <subcellularLocation>
        <location evidence="2">Mitochondrion inner membrane</location>
    </subcellularLocation>
</comment>
<evidence type="ECO:0000256" key="12">
    <source>
        <dbReference type="ARBA" id="ARBA00023136"/>
    </source>
</evidence>
<evidence type="ECO:0000256" key="6">
    <source>
        <dbReference type="ARBA" id="ARBA00022723"/>
    </source>
</evidence>
<dbReference type="Pfam" id="PF01223">
    <property type="entry name" value="Endonuclease_NS"/>
    <property type="match status" value="1"/>
</dbReference>
<dbReference type="InterPro" id="IPR001604">
    <property type="entry name" value="Endo_G_ENPP1-like_dom"/>
</dbReference>
<dbReference type="GO" id="GO:0000014">
    <property type="term" value="F:single-stranded DNA endodeoxyribonuclease activity"/>
    <property type="evidence" value="ECO:0007669"/>
    <property type="project" value="TreeGrafter"/>
</dbReference>
<keyword evidence="7" id="KW-0255">Endonuclease</keyword>
<keyword evidence="6 17" id="KW-0479">Metal-binding</keyword>
<comment type="similarity">
    <text evidence="3">Belongs to the DNA/RNA non-specific endonuclease family.</text>
</comment>
<dbReference type="CDD" id="cd00091">
    <property type="entry name" value="NUC"/>
    <property type="match status" value="1"/>
</dbReference>
<dbReference type="InterPro" id="IPR040255">
    <property type="entry name" value="Non-specific_endonuclease"/>
</dbReference>
<name>A0A8C4QHZ8_EPTBU</name>
<organism evidence="20 21">
    <name type="scientific">Eptatretus burgeri</name>
    <name type="common">Inshore hagfish</name>
    <dbReference type="NCBI Taxonomy" id="7764"/>
    <lineage>
        <taxon>Eukaryota</taxon>
        <taxon>Metazoa</taxon>
        <taxon>Chordata</taxon>
        <taxon>Craniata</taxon>
        <taxon>Vertebrata</taxon>
        <taxon>Cyclostomata</taxon>
        <taxon>Myxini</taxon>
        <taxon>Myxiniformes</taxon>
        <taxon>Myxinidae</taxon>
        <taxon>Eptatretinae</taxon>
        <taxon>Eptatretus</taxon>
    </lineage>
</organism>
<dbReference type="Pfam" id="PF18026">
    <property type="entry name" value="Exog_C"/>
    <property type="match status" value="1"/>
</dbReference>
<dbReference type="InterPro" id="IPR020821">
    <property type="entry name" value="ENPP1-3/EXOG-like_nuc-like"/>
</dbReference>
<dbReference type="SUPFAM" id="SSF54060">
    <property type="entry name" value="His-Me finger endonucleases"/>
    <property type="match status" value="1"/>
</dbReference>
<dbReference type="PANTHER" id="PTHR13966:SF19">
    <property type="entry name" value="NUCLEASE EXOG, MITOCHONDRIAL"/>
    <property type="match status" value="1"/>
</dbReference>
<feature type="active site" description="Proton acceptor" evidence="16">
    <location>
        <position position="154"/>
    </location>
</feature>
<evidence type="ECO:0000256" key="5">
    <source>
        <dbReference type="ARBA" id="ARBA00022722"/>
    </source>
</evidence>
<evidence type="ECO:0000256" key="2">
    <source>
        <dbReference type="ARBA" id="ARBA00004273"/>
    </source>
</evidence>
<evidence type="ECO:0000256" key="16">
    <source>
        <dbReference type="PIRSR" id="PIRSR640255-1"/>
    </source>
</evidence>
<dbReference type="InterPro" id="IPR041003">
    <property type="entry name" value="Exog_C"/>
</dbReference>
<comment type="subunit">
    <text evidence="4">Homodimer.</text>
</comment>
<sequence length="370" mass="41720">MFNRCANVWRRRRVSGDRSSLTSHPKGPRVVPSSGSAFGWATGLAVGCLASAIYWRRHDEQSSSDNGEHKTDIPLLEQFGLPDAGLHTRQYAGHAVGFNQARRTPRWVAEHITSTKITGPANRKNMKFKADPSIQPHFSAFNEDYLGSGWSRGHMAPAANCKYSQDAMRETFFLSNIVPQNNENNSGFWNRLELYCRSLCSRFDDVWIISGPLNLPQKIDGKDCVHHYVIGKSDVAVPTHLFKVVLAGRSGGRSLCLGAFVVPNEPIGYTPKLTDFQVSLSELEYKTGISFFPKLRRGSWQDLCSVDGCQLMNFHDMECYIAERKLAATRSVHELDNIMQRLVEKGVEPHNGLLTKYKTKKEELLQRFQK</sequence>
<evidence type="ECO:0000259" key="18">
    <source>
        <dbReference type="SMART" id="SM00477"/>
    </source>
</evidence>
<evidence type="ECO:0000256" key="14">
    <source>
        <dbReference type="ARBA" id="ARBA00074243"/>
    </source>
</evidence>
<accession>A0A8C4QHZ8</accession>
<reference evidence="20" key="1">
    <citation type="submission" date="2025-05" db="UniProtKB">
        <authorList>
            <consortium name="Ensembl"/>
        </authorList>
    </citation>
    <scope>IDENTIFICATION</scope>
</reference>
<dbReference type="PANTHER" id="PTHR13966">
    <property type="entry name" value="ENDONUCLEASE RELATED"/>
    <property type="match status" value="1"/>
</dbReference>
<evidence type="ECO:0000256" key="9">
    <source>
        <dbReference type="ARBA" id="ARBA00022801"/>
    </source>
</evidence>
<dbReference type="GO" id="GO:0004521">
    <property type="term" value="F:RNA endonuclease activity"/>
    <property type="evidence" value="ECO:0007669"/>
    <property type="project" value="TreeGrafter"/>
</dbReference>
<keyword evidence="5" id="KW-0540">Nuclease</keyword>
<dbReference type="GO" id="GO:0006309">
    <property type="term" value="P:apoptotic DNA fragmentation"/>
    <property type="evidence" value="ECO:0007669"/>
    <property type="project" value="TreeGrafter"/>
</dbReference>
<evidence type="ECO:0000259" key="19">
    <source>
        <dbReference type="SMART" id="SM00892"/>
    </source>
</evidence>
<dbReference type="GeneTree" id="ENSGT00940000160677"/>
<protein>
    <recommendedName>
        <fullName evidence="14">Nuclease EXOG, mitochondrial</fullName>
    </recommendedName>
    <alternativeName>
        <fullName evidence="15">Endonuclease G-like 1</fullName>
    </alternativeName>
</protein>
<dbReference type="Ensembl" id="ENSEBUT00000016222.1">
    <property type="protein sequence ID" value="ENSEBUP00000015646.1"/>
    <property type="gene ID" value="ENSEBUG00000009844.1"/>
</dbReference>
<dbReference type="GO" id="GO:0046872">
    <property type="term" value="F:metal ion binding"/>
    <property type="evidence" value="ECO:0007669"/>
    <property type="project" value="UniProtKB-KW"/>
</dbReference>
<keyword evidence="12" id="KW-0472">Membrane</keyword>